<dbReference type="InterPro" id="IPR002669">
    <property type="entry name" value="UreD"/>
</dbReference>
<keyword evidence="5" id="KW-1185">Reference proteome</keyword>
<evidence type="ECO:0000313" key="5">
    <source>
        <dbReference type="Proteomes" id="UP000242205"/>
    </source>
</evidence>
<dbReference type="HAMAP" id="MF_01384">
    <property type="entry name" value="UreD"/>
    <property type="match status" value="1"/>
</dbReference>
<dbReference type="Proteomes" id="UP000242205">
    <property type="component" value="Chromosome"/>
</dbReference>
<accession>A0A2I6S2L5</accession>
<dbReference type="KEGG" id="atw:C0099_00330"/>
<evidence type="ECO:0000256" key="2">
    <source>
        <dbReference type="ARBA" id="ARBA00023186"/>
    </source>
</evidence>
<keyword evidence="2 3" id="KW-0143">Chaperone</keyword>
<dbReference type="GO" id="GO:0005737">
    <property type="term" value="C:cytoplasm"/>
    <property type="evidence" value="ECO:0007669"/>
    <property type="project" value="UniProtKB-SubCell"/>
</dbReference>
<keyword evidence="3" id="KW-0996">Nickel insertion</keyword>
<comment type="similarity">
    <text evidence="1 3">Belongs to the UreD family.</text>
</comment>
<comment type="function">
    <text evidence="3">Required for maturation of urease via the functional incorporation of the urease nickel metallocenter.</text>
</comment>
<dbReference type="AlphaFoldDB" id="A0A2I6S2L5"/>
<evidence type="ECO:0000313" key="4">
    <source>
        <dbReference type="EMBL" id="AUN93514.1"/>
    </source>
</evidence>
<organism evidence="4 5">
    <name type="scientific">Pseudazoarcus pumilus</name>
    <dbReference type="NCBI Taxonomy" id="2067960"/>
    <lineage>
        <taxon>Bacteria</taxon>
        <taxon>Pseudomonadati</taxon>
        <taxon>Pseudomonadota</taxon>
        <taxon>Betaproteobacteria</taxon>
        <taxon>Rhodocyclales</taxon>
        <taxon>Zoogloeaceae</taxon>
        <taxon>Pseudazoarcus</taxon>
    </lineage>
</organism>
<gene>
    <name evidence="3" type="primary">ureD</name>
    <name evidence="4" type="ORF">C0099_00330</name>
</gene>
<comment type="subcellular location">
    <subcellularLocation>
        <location evidence="3">Cytoplasm</location>
    </subcellularLocation>
</comment>
<dbReference type="OrthoDB" id="9798842at2"/>
<dbReference type="RefSeq" id="WP_102245588.1">
    <property type="nucleotide sequence ID" value="NZ_CP025682.1"/>
</dbReference>
<sequence length="292" mass="31187">MNLVVDPAHLIPPELAPPASVPGWHASLQLGFARRGLRTVLVHSRHAGPLRMQKPLYPEGEAVCHAIVLHPPAGIVGGDVLDISVEVGPLAHALLTTPGAGKWYRSGGRQAAMTQSLRVAKDGICEWLPQEAIIFDGAEASLTTHVELEAGARFIGAEMSCFGRTGSGERFTQGRYSSHTRIRIDGRAVWLERGRVDGGGALLDSPVGLAGQPVTGTLWIVGPQVDEALRDACREIEPLAGEGAVTLLPGVLVARWLGPACEPGREWFSRLWARVRPSLTGLSAATPRIWNT</sequence>
<dbReference type="Pfam" id="PF01774">
    <property type="entry name" value="UreD"/>
    <property type="match status" value="1"/>
</dbReference>
<protein>
    <recommendedName>
        <fullName evidence="3">Urease accessory protein UreD</fullName>
    </recommendedName>
</protein>
<comment type="subunit">
    <text evidence="3">UreD, UreF and UreG form a complex that acts as a GTP-hydrolysis-dependent molecular chaperone, activating the urease apoprotein by helping to assemble the nickel containing metallocenter of UreC. The UreE protein probably delivers the nickel.</text>
</comment>
<keyword evidence="3" id="KW-0963">Cytoplasm</keyword>
<proteinExistence type="inferred from homology"/>
<dbReference type="GO" id="GO:0016151">
    <property type="term" value="F:nickel cation binding"/>
    <property type="evidence" value="ECO:0007669"/>
    <property type="project" value="UniProtKB-UniRule"/>
</dbReference>
<name>A0A2I6S2L5_9RHOO</name>
<evidence type="ECO:0000256" key="1">
    <source>
        <dbReference type="ARBA" id="ARBA00007177"/>
    </source>
</evidence>
<dbReference type="PANTHER" id="PTHR33643">
    <property type="entry name" value="UREASE ACCESSORY PROTEIN D"/>
    <property type="match status" value="1"/>
</dbReference>
<dbReference type="PANTHER" id="PTHR33643:SF1">
    <property type="entry name" value="UREASE ACCESSORY PROTEIN D"/>
    <property type="match status" value="1"/>
</dbReference>
<evidence type="ECO:0000256" key="3">
    <source>
        <dbReference type="HAMAP-Rule" id="MF_01384"/>
    </source>
</evidence>
<reference evidence="4 5" key="1">
    <citation type="submission" date="2018-01" db="EMBL/GenBank/DDBJ databases">
        <authorList>
            <person name="Fu G.-Y."/>
        </authorList>
    </citation>
    <scope>NUCLEOTIDE SEQUENCE [LARGE SCALE GENOMIC DNA]</scope>
    <source>
        <strain evidence="4 5">SY39</strain>
    </source>
</reference>
<dbReference type="EMBL" id="CP025682">
    <property type="protein sequence ID" value="AUN93514.1"/>
    <property type="molecule type" value="Genomic_DNA"/>
</dbReference>